<keyword evidence="3" id="KW-1185">Reference proteome</keyword>
<protein>
    <submittedName>
        <fullName evidence="2">DsrE family protein</fullName>
    </submittedName>
</protein>
<dbReference type="InterPro" id="IPR027396">
    <property type="entry name" value="DsrEFH-like"/>
</dbReference>
<keyword evidence="1" id="KW-0732">Signal</keyword>
<sequence>MPQYPSVPLLAVCRPRHFPWLALLLAGMASTANAAGAEAEVQRTHTGPVIENLGPVYDIPGAWNLESGVHYRAVMDVAEGPEDATALNRGIESAARFLNMHVRSGIEADHLELALVLHGKATRAALSPAAYRAHFGVDNPNDGLLHALRAAGVQIFLCGQSARHNGYTDAELHESVTPALSAMTVLTRLQVEGWALLP</sequence>
<dbReference type="Gene3D" id="3.40.1260.10">
    <property type="entry name" value="DsrEFH-like"/>
    <property type="match status" value="1"/>
</dbReference>
<feature type="chain" id="PRO_5043432328" evidence="1">
    <location>
        <begin position="35"/>
        <end position="198"/>
    </location>
</feature>
<dbReference type="EMBL" id="JAZHOG010000004">
    <property type="protein sequence ID" value="MEJ8567317.1"/>
    <property type="molecule type" value="Genomic_DNA"/>
</dbReference>
<dbReference type="Pfam" id="PF02635">
    <property type="entry name" value="DsrE"/>
    <property type="match status" value="1"/>
</dbReference>
<dbReference type="AlphaFoldDB" id="A0AAW9R7S3"/>
<gene>
    <name evidence="2" type="ORF">V3330_06730</name>
</gene>
<accession>A0AAW9R7S3</accession>
<dbReference type="PANTHER" id="PTHR37691">
    <property type="entry name" value="BLR3518 PROTEIN"/>
    <property type="match status" value="1"/>
</dbReference>
<dbReference type="Proteomes" id="UP001359886">
    <property type="component" value="Unassembled WGS sequence"/>
</dbReference>
<dbReference type="SUPFAM" id="SSF75169">
    <property type="entry name" value="DsrEFH-like"/>
    <property type="match status" value="1"/>
</dbReference>
<evidence type="ECO:0000256" key="1">
    <source>
        <dbReference type="SAM" id="SignalP"/>
    </source>
</evidence>
<evidence type="ECO:0000313" key="2">
    <source>
        <dbReference type="EMBL" id="MEJ8567317.1"/>
    </source>
</evidence>
<comment type="caution">
    <text evidence="2">The sequence shown here is derived from an EMBL/GenBank/DDBJ whole genome shotgun (WGS) entry which is preliminary data.</text>
</comment>
<dbReference type="PANTHER" id="PTHR37691:SF1">
    <property type="entry name" value="BLR3518 PROTEIN"/>
    <property type="match status" value="1"/>
</dbReference>
<evidence type="ECO:0000313" key="3">
    <source>
        <dbReference type="Proteomes" id="UP001359886"/>
    </source>
</evidence>
<feature type="signal peptide" evidence="1">
    <location>
        <begin position="1"/>
        <end position="34"/>
    </location>
</feature>
<name>A0AAW9R7S3_9GAMM</name>
<organism evidence="2 3">
    <name type="scientific">Elongatibacter sediminis</name>
    <dbReference type="NCBI Taxonomy" id="3119006"/>
    <lineage>
        <taxon>Bacteria</taxon>
        <taxon>Pseudomonadati</taxon>
        <taxon>Pseudomonadota</taxon>
        <taxon>Gammaproteobacteria</taxon>
        <taxon>Chromatiales</taxon>
        <taxon>Wenzhouxiangellaceae</taxon>
        <taxon>Elongatibacter</taxon>
    </lineage>
</organism>
<dbReference type="RefSeq" id="WP_354694643.1">
    <property type="nucleotide sequence ID" value="NZ_JAZHOG010000004.1"/>
</dbReference>
<dbReference type="InterPro" id="IPR003787">
    <property type="entry name" value="Sulphur_relay_DsrE/F-like"/>
</dbReference>
<proteinExistence type="predicted"/>
<reference evidence="2 3" key="1">
    <citation type="submission" date="2024-02" db="EMBL/GenBank/DDBJ databases">
        <title>A novel Wenzhouxiangellaceae bacterium, isolated from coastal sediments.</title>
        <authorList>
            <person name="Du Z.-J."/>
            <person name="Ye Y.-Q."/>
            <person name="Zhang X.-Y."/>
        </authorList>
    </citation>
    <scope>NUCLEOTIDE SEQUENCE [LARGE SCALE GENOMIC DNA]</scope>
    <source>
        <strain evidence="2 3">CH-27</strain>
    </source>
</reference>